<dbReference type="Pfam" id="PF14223">
    <property type="entry name" value="Retrotran_gag_2"/>
    <property type="match status" value="1"/>
</dbReference>
<dbReference type="Proteomes" id="UP001165190">
    <property type="component" value="Unassembled WGS sequence"/>
</dbReference>
<accession>A0A9W7GUP5</accession>
<gene>
    <name evidence="1" type="ORF">HRI_000264800</name>
</gene>
<dbReference type="PANTHER" id="PTHR35317">
    <property type="entry name" value="OS04G0629600 PROTEIN"/>
    <property type="match status" value="1"/>
</dbReference>
<proteinExistence type="predicted"/>
<evidence type="ECO:0008006" key="3">
    <source>
        <dbReference type="Google" id="ProtNLM"/>
    </source>
</evidence>
<sequence>MTIDSIIRPSMPTTNVAKEFVQQLKECASTKGASKAMASTLMAELTTKKFDWSKSMHNHITNMVNLSTRLKNLKVEVSEEWMVEIIINSLPNDFESFSVSYNNLEKKWTLPKLKAKVIQEEARLRKDGKANIAHVTD</sequence>
<name>A0A9W7GUP5_HIBTR</name>
<dbReference type="AlphaFoldDB" id="A0A9W7GUP5"/>
<comment type="caution">
    <text evidence="1">The sequence shown here is derived from an EMBL/GenBank/DDBJ whole genome shotgun (WGS) entry which is preliminary data.</text>
</comment>
<evidence type="ECO:0000313" key="2">
    <source>
        <dbReference type="Proteomes" id="UP001165190"/>
    </source>
</evidence>
<reference evidence="1" key="1">
    <citation type="submission" date="2023-05" db="EMBL/GenBank/DDBJ databases">
        <title>Genome and transcriptome analyses reveal genes involved in the formation of fine ridges on petal epidermal cells in Hibiscus trionum.</title>
        <authorList>
            <person name="Koshimizu S."/>
            <person name="Masuda S."/>
            <person name="Ishii T."/>
            <person name="Shirasu K."/>
            <person name="Hoshino A."/>
            <person name="Arita M."/>
        </authorList>
    </citation>
    <scope>NUCLEOTIDE SEQUENCE</scope>
    <source>
        <strain evidence="1">Hamamatsu line</strain>
    </source>
</reference>
<protein>
    <recommendedName>
        <fullName evidence="3">UBN2 domain-containing protein</fullName>
    </recommendedName>
</protein>
<dbReference type="PANTHER" id="PTHR35317:SF23">
    <property type="entry name" value="OS04G0629600 PROTEIN"/>
    <property type="match status" value="1"/>
</dbReference>
<dbReference type="EMBL" id="BSYR01000003">
    <property type="protein sequence ID" value="GMI65955.1"/>
    <property type="molecule type" value="Genomic_DNA"/>
</dbReference>
<keyword evidence="2" id="KW-1185">Reference proteome</keyword>
<organism evidence="1 2">
    <name type="scientific">Hibiscus trionum</name>
    <name type="common">Flower of an hour</name>
    <dbReference type="NCBI Taxonomy" id="183268"/>
    <lineage>
        <taxon>Eukaryota</taxon>
        <taxon>Viridiplantae</taxon>
        <taxon>Streptophyta</taxon>
        <taxon>Embryophyta</taxon>
        <taxon>Tracheophyta</taxon>
        <taxon>Spermatophyta</taxon>
        <taxon>Magnoliopsida</taxon>
        <taxon>eudicotyledons</taxon>
        <taxon>Gunneridae</taxon>
        <taxon>Pentapetalae</taxon>
        <taxon>rosids</taxon>
        <taxon>malvids</taxon>
        <taxon>Malvales</taxon>
        <taxon>Malvaceae</taxon>
        <taxon>Malvoideae</taxon>
        <taxon>Hibiscus</taxon>
    </lineage>
</organism>
<evidence type="ECO:0000313" key="1">
    <source>
        <dbReference type="EMBL" id="GMI65955.1"/>
    </source>
</evidence>
<dbReference type="OrthoDB" id="989164at2759"/>